<gene>
    <name evidence="2" type="ORF">TG4357_02932</name>
</gene>
<dbReference type="AlphaFoldDB" id="A0A0N7LVU9"/>
<accession>A0A0N7LVU9</accession>
<keyword evidence="3" id="KW-1185">Reference proteome</keyword>
<organism evidence="2 3">
    <name type="scientific">Thalassovita gelatinovora</name>
    <name type="common">Thalassobius gelatinovorus</name>
    <dbReference type="NCBI Taxonomy" id="53501"/>
    <lineage>
        <taxon>Bacteria</taxon>
        <taxon>Pseudomonadati</taxon>
        <taxon>Pseudomonadota</taxon>
        <taxon>Alphaproteobacteria</taxon>
        <taxon>Rhodobacterales</taxon>
        <taxon>Roseobacteraceae</taxon>
        <taxon>Thalassovita</taxon>
    </lineage>
</organism>
<reference evidence="2 3" key="1">
    <citation type="submission" date="2015-09" db="EMBL/GenBank/DDBJ databases">
        <authorList>
            <consortium name="Swine Surveillance"/>
        </authorList>
    </citation>
    <scope>NUCLEOTIDE SEQUENCE [LARGE SCALE GENOMIC DNA]</scope>
    <source>
        <strain evidence="2 3">CECT 4357</strain>
    </source>
</reference>
<dbReference type="STRING" id="53501.SAMN04488043_101328"/>
<feature type="region of interest" description="Disordered" evidence="1">
    <location>
        <begin position="1"/>
        <end position="33"/>
    </location>
</feature>
<protein>
    <submittedName>
        <fullName evidence="2">Uncharacterized protein</fullName>
    </submittedName>
</protein>
<evidence type="ECO:0000313" key="2">
    <source>
        <dbReference type="EMBL" id="CUH67306.1"/>
    </source>
</evidence>
<proteinExistence type="predicted"/>
<evidence type="ECO:0000256" key="1">
    <source>
        <dbReference type="SAM" id="MobiDB-lite"/>
    </source>
</evidence>
<evidence type="ECO:0000313" key="3">
    <source>
        <dbReference type="Proteomes" id="UP000051587"/>
    </source>
</evidence>
<dbReference type="EMBL" id="CYSA01000026">
    <property type="protein sequence ID" value="CUH67306.1"/>
    <property type="molecule type" value="Genomic_DNA"/>
</dbReference>
<name>A0A0N7LVU9_THAGE</name>
<sequence>MASVESEPADQVNLQRIPDVDGTHPNVQDGHSQRSAMLPPLWVSHALIVGNREIS</sequence>
<dbReference type="Proteomes" id="UP000051587">
    <property type="component" value="Unassembled WGS sequence"/>
</dbReference>